<dbReference type="SUPFAM" id="SSF48498">
    <property type="entry name" value="Tetracyclin repressor-like, C-terminal domain"/>
    <property type="match status" value="1"/>
</dbReference>
<dbReference type="AlphaFoldDB" id="A0A1Y6GC79"/>
<dbReference type="InterPro" id="IPR013573">
    <property type="entry name" value="Tscrpt_reg_YcdC_C"/>
</dbReference>
<feature type="DNA-binding region" description="H-T-H motif" evidence="2">
    <location>
        <begin position="62"/>
        <end position="81"/>
    </location>
</feature>
<dbReference type="Pfam" id="PF08362">
    <property type="entry name" value="TetR_C_3"/>
    <property type="match status" value="1"/>
</dbReference>
<gene>
    <name evidence="5" type="ORF">SAMN06295905_2968</name>
</gene>
<evidence type="ECO:0000256" key="3">
    <source>
        <dbReference type="SAM" id="MobiDB-lite"/>
    </source>
</evidence>
<dbReference type="InterPro" id="IPR009057">
    <property type="entry name" value="Homeodomain-like_sf"/>
</dbReference>
<feature type="region of interest" description="Disordered" evidence="3">
    <location>
        <begin position="1"/>
        <end position="30"/>
    </location>
</feature>
<reference evidence="6" key="1">
    <citation type="submission" date="2017-04" db="EMBL/GenBank/DDBJ databases">
        <authorList>
            <person name="Varghese N."/>
            <person name="Submissions S."/>
        </authorList>
    </citation>
    <scope>NUCLEOTIDE SEQUENCE [LARGE SCALE GENOMIC DNA]</scope>
</reference>
<dbReference type="PROSITE" id="PS50977">
    <property type="entry name" value="HTH_TETR_2"/>
    <property type="match status" value="1"/>
</dbReference>
<dbReference type="RefSeq" id="WP_086471326.1">
    <property type="nucleotide sequence ID" value="NZ_FXWK01000002.1"/>
</dbReference>
<feature type="domain" description="HTH tetR-type" evidence="4">
    <location>
        <begin position="39"/>
        <end position="99"/>
    </location>
</feature>
<dbReference type="Gene3D" id="1.10.10.60">
    <property type="entry name" value="Homeodomain-like"/>
    <property type="match status" value="1"/>
</dbReference>
<keyword evidence="6" id="KW-1185">Reference proteome</keyword>
<evidence type="ECO:0000313" key="6">
    <source>
        <dbReference type="Proteomes" id="UP000194474"/>
    </source>
</evidence>
<accession>A0A1Y6GC79</accession>
<dbReference type="GO" id="GO:0000976">
    <property type="term" value="F:transcription cis-regulatory region binding"/>
    <property type="evidence" value="ECO:0007669"/>
    <property type="project" value="TreeGrafter"/>
</dbReference>
<dbReference type="GO" id="GO:0003700">
    <property type="term" value="F:DNA-binding transcription factor activity"/>
    <property type="evidence" value="ECO:0007669"/>
    <property type="project" value="TreeGrafter"/>
</dbReference>
<evidence type="ECO:0000256" key="2">
    <source>
        <dbReference type="PROSITE-ProRule" id="PRU00335"/>
    </source>
</evidence>
<dbReference type="SUPFAM" id="SSF46689">
    <property type="entry name" value="Homeodomain-like"/>
    <property type="match status" value="1"/>
</dbReference>
<name>A0A1Y6GC79_9HYPH</name>
<keyword evidence="1 2" id="KW-0238">DNA-binding</keyword>
<dbReference type="InterPro" id="IPR050109">
    <property type="entry name" value="HTH-type_TetR-like_transc_reg"/>
</dbReference>
<evidence type="ECO:0000259" key="4">
    <source>
        <dbReference type="PROSITE" id="PS50977"/>
    </source>
</evidence>
<evidence type="ECO:0000256" key="1">
    <source>
        <dbReference type="ARBA" id="ARBA00023125"/>
    </source>
</evidence>
<dbReference type="PANTHER" id="PTHR30055:SF196">
    <property type="entry name" value="HTH-TYPE TRANSCRIPTIONAL REGULATOR RUTR"/>
    <property type="match status" value="1"/>
</dbReference>
<dbReference type="EMBL" id="FXWK01000002">
    <property type="protein sequence ID" value="SMQ85679.1"/>
    <property type="molecule type" value="Genomic_DNA"/>
</dbReference>
<organism evidence="5 6">
    <name type="scientific">Devosia lucknowensis</name>
    <dbReference type="NCBI Taxonomy" id="1096929"/>
    <lineage>
        <taxon>Bacteria</taxon>
        <taxon>Pseudomonadati</taxon>
        <taxon>Pseudomonadota</taxon>
        <taxon>Alphaproteobacteria</taxon>
        <taxon>Hyphomicrobiales</taxon>
        <taxon>Devosiaceae</taxon>
        <taxon>Devosia</taxon>
    </lineage>
</organism>
<protein>
    <submittedName>
        <fullName evidence="5">Transcriptional regulator, TetR family</fullName>
    </submittedName>
</protein>
<evidence type="ECO:0000313" key="5">
    <source>
        <dbReference type="EMBL" id="SMQ85679.1"/>
    </source>
</evidence>
<sequence length="241" mass="27416">MAPRNLKAAEHTVSAAKRQHKADAKAATAHPRPLTRIQKEKQDIILEAALEVFAVHGFRGATIDQIAEVAGMSKPNLLYYFPKKEEIHRRLIAALLDTWLAPLRDFDEDGDPFTEIRSYIRRKLEMARDFPRESRLFANEMLQGAPRISEMIEIDLKGLVDEKAKVLLTWMDQGKLARTDPYHLIFSIWATTQHYADFDVQVRAVLGKGRNGEGRFEDAARYLEQLFMHGLTPRPRPGAAG</sequence>
<dbReference type="Gene3D" id="1.10.357.10">
    <property type="entry name" value="Tetracycline Repressor, domain 2"/>
    <property type="match status" value="1"/>
</dbReference>
<dbReference type="GO" id="GO:0045892">
    <property type="term" value="P:negative regulation of DNA-templated transcription"/>
    <property type="evidence" value="ECO:0007669"/>
    <property type="project" value="InterPro"/>
</dbReference>
<proteinExistence type="predicted"/>
<dbReference type="PRINTS" id="PR00455">
    <property type="entry name" value="HTHTETR"/>
</dbReference>
<dbReference type="InterPro" id="IPR001647">
    <property type="entry name" value="HTH_TetR"/>
</dbReference>
<dbReference type="InterPro" id="IPR036271">
    <property type="entry name" value="Tet_transcr_reg_TetR-rel_C_sf"/>
</dbReference>
<dbReference type="Pfam" id="PF00440">
    <property type="entry name" value="TetR_N"/>
    <property type="match status" value="1"/>
</dbReference>
<dbReference type="PANTHER" id="PTHR30055">
    <property type="entry name" value="HTH-TYPE TRANSCRIPTIONAL REGULATOR RUTR"/>
    <property type="match status" value="1"/>
</dbReference>
<dbReference type="Proteomes" id="UP000194474">
    <property type="component" value="Unassembled WGS sequence"/>
</dbReference>
<dbReference type="OrthoDB" id="2356263at2"/>